<dbReference type="SUPFAM" id="SSF55073">
    <property type="entry name" value="Nucleotide cyclase"/>
    <property type="match status" value="1"/>
</dbReference>
<protein>
    <submittedName>
        <fullName evidence="3">Diguanylate cyclase (GGDEF) domain-containing protein</fullName>
    </submittedName>
</protein>
<dbReference type="PROSITE" id="PS50887">
    <property type="entry name" value="GGDEF"/>
    <property type="match status" value="1"/>
</dbReference>
<dbReference type="InterPro" id="IPR050469">
    <property type="entry name" value="Diguanylate_Cyclase"/>
</dbReference>
<dbReference type="STRING" id="633697.EubceDRAFT1_0592"/>
<feature type="transmembrane region" description="Helical" evidence="1">
    <location>
        <begin position="74"/>
        <end position="95"/>
    </location>
</feature>
<dbReference type="InterPro" id="IPR029787">
    <property type="entry name" value="Nucleotide_cyclase"/>
</dbReference>
<feature type="transmembrane region" description="Helical" evidence="1">
    <location>
        <begin position="107"/>
        <end position="125"/>
    </location>
</feature>
<dbReference type="EMBL" id="CM001487">
    <property type="protein sequence ID" value="EIM56431.1"/>
    <property type="molecule type" value="Genomic_DNA"/>
</dbReference>
<accession>I5ARK8</accession>
<gene>
    <name evidence="3" type="ORF">EubceDRAFT1_0592</name>
</gene>
<keyword evidence="1" id="KW-0472">Membrane</keyword>
<dbReference type="Pfam" id="PF00990">
    <property type="entry name" value="GGDEF"/>
    <property type="match status" value="1"/>
</dbReference>
<evidence type="ECO:0000313" key="3">
    <source>
        <dbReference type="EMBL" id="EIM56431.1"/>
    </source>
</evidence>
<keyword evidence="1" id="KW-0812">Transmembrane</keyword>
<sequence length="378" mass="43438">MVFSVLYIGMYLFCMVIVGIIYVNILISGDNQLVKIWFRRANFVLFVYLLAEMIRGYLNLIGGVDQRILLVVEITYAFVLVSLVFIWAVSLWMRIRPDSTRSRMRNLLMHVPWLTLSILLFTSPWTKAFSYIRNGRMHEGQLYGLQVPVMLVAQLVLLLVALVFLRYMEASTIRIEIVVAAVYPAAAMLTKWIADLRGFDYFPAAGVVMMIGSLHMYLLELSHLVSIDPLTRTNNRNRLYNYIESKREQNVPFYLLMIDVNHFKSINDEYGHVEGDEALIRVSDSLRQACQTVTGKPMIARYGGDEFVIAAELRDDSEVEELIGSIHKNLQYFNEWAGVKYALSVSVGTTKVDADTKDVKEQIRKADQSLYEQKKKTR</sequence>
<dbReference type="SMART" id="SM00267">
    <property type="entry name" value="GGDEF"/>
    <property type="match status" value="1"/>
</dbReference>
<dbReference type="OrthoDB" id="185601at2"/>
<dbReference type="Proteomes" id="UP000005753">
    <property type="component" value="Chromosome"/>
</dbReference>
<dbReference type="AlphaFoldDB" id="I5ARK8"/>
<dbReference type="InterPro" id="IPR043128">
    <property type="entry name" value="Rev_trsase/Diguanyl_cyclase"/>
</dbReference>
<dbReference type="HOGENOM" id="CLU_058778_0_0_9"/>
<dbReference type="CDD" id="cd01949">
    <property type="entry name" value="GGDEF"/>
    <property type="match status" value="1"/>
</dbReference>
<feature type="transmembrane region" description="Helical" evidence="1">
    <location>
        <begin position="6"/>
        <end position="29"/>
    </location>
</feature>
<organism evidence="3 4">
    <name type="scientific">Eubacterium cellulosolvens (strain ATCC 43171 / JCM 9499 / 6)</name>
    <name type="common">Cillobacterium cellulosolvens</name>
    <dbReference type="NCBI Taxonomy" id="633697"/>
    <lineage>
        <taxon>Bacteria</taxon>
        <taxon>Bacillati</taxon>
        <taxon>Bacillota</taxon>
        <taxon>Clostridia</taxon>
        <taxon>Eubacteriales</taxon>
        <taxon>Eubacteriaceae</taxon>
        <taxon>Eubacterium</taxon>
    </lineage>
</organism>
<feature type="transmembrane region" description="Helical" evidence="1">
    <location>
        <begin position="177"/>
        <end position="194"/>
    </location>
</feature>
<dbReference type="GO" id="GO:0043709">
    <property type="term" value="P:cell adhesion involved in single-species biofilm formation"/>
    <property type="evidence" value="ECO:0007669"/>
    <property type="project" value="TreeGrafter"/>
</dbReference>
<reference evidence="3 4" key="1">
    <citation type="submission" date="2010-08" db="EMBL/GenBank/DDBJ databases">
        <authorList>
            <consortium name="US DOE Joint Genome Institute (JGI-PGF)"/>
            <person name="Lucas S."/>
            <person name="Copeland A."/>
            <person name="Lapidus A."/>
            <person name="Cheng J.-F."/>
            <person name="Bruce D."/>
            <person name="Goodwin L."/>
            <person name="Pitluck S."/>
            <person name="Land M.L."/>
            <person name="Hauser L."/>
            <person name="Chang Y.-J."/>
            <person name="Anderson I.J."/>
            <person name="Johnson E."/>
            <person name="Mulhopadhyay B."/>
            <person name="Kyrpides N."/>
            <person name="Woyke T.J."/>
        </authorList>
    </citation>
    <scope>NUCLEOTIDE SEQUENCE [LARGE SCALE GENOMIC DNA]</scope>
    <source>
        <strain evidence="3 4">6</strain>
    </source>
</reference>
<evidence type="ECO:0000259" key="2">
    <source>
        <dbReference type="PROSITE" id="PS50887"/>
    </source>
</evidence>
<dbReference type="GO" id="GO:0005886">
    <property type="term" value="C:plasma membrane"/>
    <property type="evidence" value="ECO:0007669"/>
    <property type="project" value="TreeGrafter"/>
</dbReference>
<feature type="transmembrane region" description="Helical" evidence="1">
    <location>
        <begin position="41"/>
        <end position="62"/>
    </location>
</feature>
<keyword evidence="1" id="KW-1133">Transmembrane helix</keyword>
<reference evidence="3 4" key="2">
    <citation type="submission" date="2012-02" db="EMBL/GenBank/DDBJ databases">
        <title>Improved High-Quality Draft sequence of Eubacterium cellulosolvens 6.</title>
        <authorList>
            <consortium name="US DOE Joint Genome Institute"/>
            <person name="Lucas S."/>
            <person name="Han J."/>
            <person name="Lapidus A."/>
            <person name="Cheng J.-F."/>
            <person name="Goodwin L."/>
            <person name="Pitluck S."/>
            <person name="Peters L."/>
            <person name="Mikhailova N."/>
            <person name="Gu W."/>
            <person name="Detter J.C."/>
            <person name="Han C."/>
            <person name="Tapia R."/>
            <person name="Land M."/>
            <person name="Hauser L."/>
            <person name="Kyrpides N."/>
            <person name="Ivanova N."/>
            <person name="Pagani I."/>
            <person name="Johnson E."/>
            <person name="Mukhopadhyay B."/>
            <person name="Anderson I."/>
            <person name="Woyke T."/>
        </authorList>
    </citation>
    <scope>NUCLEOTIDE SEQUENCE [LARGE SCALE GENOMIC DNA]</scope>
    <source>
        <strain evidence="3 4">6</strain>
    </source>
</reference>
<dbReference type="Gene3D" id="3.30.70.270">
    <property type="match status" value="1"/>
</dbReference>
<feature type="transmembrane region" description="Helical" evidence="1">
    <location>
        <begin position="145"/>
        <end position="165"/>
    </location>
</feature>
<dbReference type="InterPro" id="IPR000160">
    <property type="entry name" value="GGDEF_dom"/>
</dbReference>
<dbReference type="GO" id="GO:1902201">
    <property type="term" value="P:negative regulation of bacterial-type flagellum-dependent cell motility"/>
    <property type="evidence" value="ECO:0007669"/>
    <property type="project" value="TreeGrafter"/>
</dbReference>
<feature type="domain" description="GGDEF" evidence="2">
    <location>
        <begin position="251"/>
        <end position="378"/>
    </location>
</feature>
<dbReference type="eggNOG" id="COG2199">
    <property type="taxonomic scope" value="Bacteria"/>
</dbReference>
<dbReference type="PANTHER" id="PTHR45138">
    <property type="entry name" value="REGULATORY COMPONENTS OF SENSORY TRANSDUCTION SYSTEM"/>
    <property type="match status" value="1"/>
</dbReference>
<evidence type="ECO:0000313" key="4">
    <source>
        <dbReference type="Proteomes" id="UP000005753"/>
    </source>
</evidence>
<dbReference type="GO" id="GO:0052621">
    <property type="term" value="F:diguanylate cyclase activity"/>
    <property type="evidence" value="ECO:0007669"/>
    <property type="project" value="TreeGrafter"/>
</dbReference>
<proteinExistence type="predicted"/>
<name>I5ARK8_EUBC6</name>
<dbReference type="PANTHER" id="PTHR45138:SF9">
    <property type="entry name" value="DIGUANYLATE CYCLASE DGCM-RELATED"/>
    <property type="match status" value="1"/>
</dbReference>
<evidence type="ECO:0000256" key="1">
    <source>
        <dbReference type="SAM" id="Phobius"/>
    </source>
</evidence>
<feature type="transmembrane region" description="Helical" evidence="1">
    <location>
        <begin position="200"/>
        <end position="219"/>
    </location>
</feature>
<dbReference type="NCBIfam" id="TIGR00254">
    <property type="entry name" value="GGDEF"/>
    <property type="match status" value="1"/>
</dbReference>
<keyword evidence="4" id="KW-1185">Reference proteome</keyword>